<dbReference type="Proteomes" id="UP000199026">
    <property type="component" value="Unassembled WGS sequence"/>
</dbReference>
<sequence>MSDPVTNVEIEDVLSSIRRLVSESGGAQAEVRKASKIFENKAPGPVSEAETPAEKPAVLDKLVLTPSLRVAEAPETVVESEDSSEPEAEAELEIEAADEAEDATEAVEHHAKVSEETQPEAASEEGAERAAEAEQAPEESADEHSKAPEGESLKDRIEQLEAAVSSQDGEWEEENEESVETLQWEDHGNEDDTDENMSAPDAFAGQHHDFDAADEADEVTQAEDEYDFLAGDETLLDEDALREMVADIVRQELQGALGERITRNVRKLVRREIHRALMAQEFE</sequence>
<gene>
    <name evidence="2" type="ORF">SAMN05444486_10336</name>
</gene>
<evidence type="ECO:0000313" key="3">
    <source>
        <dbReference type="Proteomes" id="UP000199026"/>
    </source>
</evidence>
<dbReference type="AlphaFoldDB" id="A0A1H3LN53"/>
<dbReference type="OrthoDB" id="7875768at2"/>
<reference evidence="2 3" key="1">
    <citation type="submission" date="2016-10" db="EMBL/GenBank/DDBJ databases">
        <authorList>
            <person name="de Groot N.N."/>
        </authorList>
    </citation>
    <scope>NUCLEOTIDE SEQUENCE [LARGE SCALE GENOMIC DNA]</scope>
    <source>
        <strain evidence="2 3">DSM 24677</strain>
    </source>
</reference>
<accession>A0A1H3LN53</accession>
<feature type="compositionally biased region" description="Basic and acidic residues" evidence="1">
    <location>
        <begin position="106"/>
        <end position="115"/>
    </location>
</feature>
<name>A0A1H3LN53_9RHOB</name>
<feature type="compositionally biased region" description="Basic and acidic residues" evidence="1">
    <location>
        <begin position="142"/>
        <end position="159"/>
    </location>
</feature>
<dbReference type="GeneID" id="78124995"/>
<evidence type="ECO:0000256" key="1">
    <source>
        <dbReference type="SAM" id="MobiDB-lite"/>
    </source>
</evidence>
<dbReference type="EMBL" id="FNPR01000003">
    <property type="protein sequence ID" value="SDY65559.1"/>
    <property type="molecule type" value="Genomic_DNA"/>
</dbReference>
<dbReference type="STRING" id="576131.SAMN05444486_10336"/>
<proteinExistence type="predicted"/>
<feature type="compositionally biased region" description="Acidic residues" evidence="1">
    <location>
        <begin position="169"/>
        <end position="179"/>
    </location>
</feature>
<feature type="region of interest" description="Disordered" evidence="1">
    <location>
        <begin position="72"/>
        <end position="203"/>
    </location>
</feature>
<protein>
    <submittedName>
        <fullName evidence="2">Uncharacterized protein</fullName>
    </submittedName>
</protein>
<keyword evidence="3" id="KW-1185">Reference proteome</keyword>
<feature type="compositionally biased region" description="Acidic residues" evidence="1">
    <location>
        <begin position="78"/>
        <end position="105"/>
    </location>
</feature>
<evidence type="ECO:0000313" key="2">
    <source>
        <dbReference type="EMBL" id="SDY65559.1"/>
    </source>
</evidence>
<dbReference type="RefSeq" id="WP_089891787.1">
    <property type="nucleotide sequence ID" value="NZ_CALJFH010000019.1"/>
</dbReference>
<organism evidence="2 3">
    <name type="scientific">Lentibacter algarum</name>
    <dbReference type="NCBI Taxonomy" id="576131"/>
    <lineage>
        <taxon>Bacteria</taxon>
        <taxon>Pseudomonadati</taxon>
        <taxon>Pseudomonadota</taxon>
        <taxon>Alphaproteobacteria</taxon>
        <taxon>Rhodobacterales</taxon>
        <taxon>Roseobacteraceae</taxon>
        <taxon>Lentibacter</taxon>
    </lineage>
</organism>